<reference evidence="2" key="1">
    <citation type="submission" date="2023-03" db="EMBL/GenBank/DDBJ databases">
        <title>Massive genome expansion in bonnet fungi (Mycena s.s.) driven by repeated elements and novel gene families across ecological guilds.</title>
        <authorList>
            <consortium name="Lawrence Berkeley National Laboratory"/>
            <person name="Harder C.B."/>
            <person name="Miyauchi S."/>
            <person name="Viragh M."/>
            <person name="Kuo A."/>
            <person name="Thoen E."/>
            <person name="Andreopoulos B."/>
            <person name="Lu D."/>
            <person name="Skrede I."/>
            <person name="Drula E."/>
            <person name="Henrissat B."/>
            <person name="Morin E."/>
            <person name="Kohler A."/>
            <person name="Barry K."/>
            <person name="LaButti K."/>
            <person name="Morin E."/>
            <person name="Salamov A."/>
            <person name="Lipzen A."/>
            <person name="Mereny Z."/>
            <person name="Hegedus B."/>
            <person name="Baldrian P."/>
            <person name="Stursova M."/>
            <person name="Weitz H."/>
            <person name="Taylor A."/>
            <person name="Grigoriev I.V."/>
            <person name="Nagy L.G."/>
            <person name="Martin F."/>
            <person name="Kauserud H."/>
        </authorList>
    </citation>
    <scope>NUCLEOTIDE SEQUENCE</scope>
    <source>
        <strain evidence="2">CBHHK002</strain>
    </source>
</reference>
<feature type="region of interest" description="Disordered" evidence="1">
    <location>
        <begin position="50"/>
        <end position="74"/>
    </location>
</feature>
<proteinExistence type="predicted"/>
<feature type="region of interest" description="Disordered" evidence="1">
    <location>
        <begin position="224"/>
        <end position="267"/>
    </location>
</feature>
<dbReference type="Proteomes" id="UP001218218">
    <property type="component" value="Unassembled WGS sequence"/>
</dbReference>
<feature type="compositionally biased region" description="Basic and acidic residues" evidence="1">
    <location>
        <begin position="50"/>
        <end position="63"/>
    </location>
</feature>
<evidence type="ECO:0000313" key="2">
    <source>
        <dbReference type="EMBL" id="KAJ7302937.1"/>
    </source>
</evidence>
<dbReference type="EMBL" id="JARIHO010000109">
    <property type="protein sequence ID" value="KAJ7302937.1"/>
    <property type="molecule type" value="Genomic_DNA"/>
</dbReference>
<sequence length="294" mass="31698">MDSDKSFVVLDRPAVPQEAASGTGWGAALGTGWGAAPGTGWDTWARHGEANLEDSRPMQDRPRAAGVDSSNRHYGNNWEAGQGWGDLPRQTQSAQVPPVAGGYPLPQPQYRSVPAPYQQHLNQQLEPLFVAVNPFQARGWRRPARTAQPEPGGSTGHLVWSVPPPQSIQPFVPAGDATNRPVWTAPPDQFIPPVIPAGDATSRPGWNILPHDFIPPVMPPWADDQAGHAPGAPPAPGPFWRTVPPMPVSSPPIVPDPTNQDSVEDPRPRLYVRLIPTVNKSDETHRQTPGLCAV</sequence>
<organism evidence="2 3">
    <name type="scientific">Mycena albidolilacea</name>
    <dbReference type="NCBI Taxonomy" id="1033008"/>
    <lineage>
        <taxon>Eukaryota</taxon>
        <taxon>Fungi</taxon>
        <taxon>Dikarya</taxon>
        <taxon>Basidiomycota</taxon>
        <taxon>Agaricomycotina</taxon>
        <taxon>Agaricomycetes</taxon>
        <taxon>Agaricomycetidae</taxon>
        <taxon>Agaricales</taxon>
        <taxon>Marasmiineae</taxon>
        <taxon>Mycenaceae</taxon>
        <taxon>Mycena</taxon>
    </lineage>
</organism>
<gene>
    <name evidence="2" type="ORF">DFH08DRAFT_826092</name>
</gene>
<evidence type="ECO:0000256" key="1">
    <source>
        <dbReference type="SAM" id="MobiDB-lite"/>
    </source>
</evidence>
<comment type="caution">
    <text evidence="2">The sequence shown here is derived from an EMBL/GenBank/DDBJ whole genome shotgun (WGS) entry which is preliminary data.</text>
</comment>
<feature type="compositionally biased region" description="Pro residues" evidence="1">
    <location>
        <begin position="244"/>
        <end position="255"/>
    </location>
</feature>
<name>A0AAD6Z116_9AGAR</name>
<accession>A0AAD6Z116</accession>
<keyword evidence="3" id="KW-1185">Reference proteome</keyword>
<protein>
    <submittedName>
        <fullName evidence="2">Uncharacterized protein</fullName>
    </submittedName>
</protein>
<evidence type="ECO:0000313" key="3">
    <source>
        <dbReference type="Proteomes" id="UP001218218"/>
    </source>
</evidence>
<dbReference type="AlphaFoldDB" id="A0AAD6Z116"/>